<comment type="caution">
    <text evidence="2">The sequence shown here is derived from an EMBL/GenBank/DDBJ whole genome shotgun (WGS) entry which is preliminary data.</text>
</comment>
<keyword evidence="3" id="KW-1185">Reference proteome</keyword>
<protein>
    <submittedName>
        <fullName evidence="2">Uncharacterized protein</fullName>
    </submittedName>
</protein>
<evidence type="ECO:0000256" key="1">
    <source>
        <dbReference type="SAM" id="MobiDB-lite"/>
    </source>
</evidence>
<reference evidence="2" key="1">
    <citation type="submission" date="2020-05" db="EMBL/GenBank/DDBJ databases">
        <title>WGS assembly of Panicum virgatum.</title>
        <authorList>
            <person name="Lovell J.T."/>
            <person name="Jenkins J."/>
            <person name="Shu S."/>
            <person name="Juenger T.E."/>
            <person name="Schmutz J."/>
        </authorList>
    </citation>
    <scope>NUCLEOTIDE SEQUENCE</scope>
    <source>
        <strain evidence="2">AP13</strain>
    </source>
</reference>
<dbReference type="AlphaFoldDB" id="A0A8T0VL67"/>
<accession>A0A8T0VL67</accession>
<dbReference type="Proteomes" id="UP000823388">
    <property type="component" value="Chromosome 2N"/>
</dbReference>
<feature type="compositionally biased region" description="Low complexity" evidence="1">
    <location>
        <begin position="8"/>
        <end position="18"/>
    </location>
</feature>
<dbReference type="EMBL" id="CM029040">
    <property type="protein sequence ID" value="KAG2632459.1"/>
    <property type="molecule type" value="Genomic_DNA"/>
</dbReference>
<evidence type="ECO:0000313" key="3">
    <source>
        <dbReference type="Proteomes" id="UP000823388"/>
    </source>
</evidence>
<name>A0A8T0VL67_PANVG</name>
<evidence type="ECO:0000313" key="2">
    <source>
        <dbReference type="EMBL" id="KAG2632459.1"/>
    </source>
</evidence>
<organism evidence="2 3">
    <name type="scientific">Panicum virgatum</name>
    <name type="common">Blackwell switchgrass</name>
    <dbReference type="NCBI Taxonomy" id="38727"/>
    <lineage>
        <taxon>Eukaryota</taxon>
        <taxon>Viridiplantae</taxon>
        <taxon>Streptophyta</taxon>
        <taxon>Embryophyta</taxon>
        <taxon>Tracheophyta</taxon>
        <taxon>Spermatophyta</taxon>
        <taxon>Magnoliopsida</taxon>
        <taxon>Liliopsida</taxon>
        <taxon>Poales</taxon>
        <taxon>Poaceae</taxon>
        <taxon>PACMAD clade</taxon>
        <taxon>Panicoideae</taxon>
        <taxon>Panicodae</taxon>
        <taxon>Paniceae</taxon>
        <taxon>Panicinae</taxon>
        <taxon>Panicum</taxon>
        <taxon>Panicum sect. Hiantes</taxon>
    </lineage>
</organism>
<proteinExistence type="predicted"/>
<gene>
    <name evidence="2" type="ORF">PVAP13_2NG097884</name>
</gene>
<sequence length="57" mass="6421">MLMGLQWLRSLPSSSPSDDGIHTSSSRLIHLEHKQQHYRSSSISLRLHHSEGALTLT</sequence>
<feature type="region of interest" description="Disordered" evidence="1">
    <location>
        <begin position="1"/>
        <end position="26"/>
    </location>
</feature>